<dbReference type="PROSITE" id="PS50977">
    <property type="entry name" value="HTH_TETR_2"/>
    <property type="match status" value="1"/>
</dbReference>
<evidence type="ECO:0000259" key="5">
    <source>
        <dbReference type="PROSITE" id="PS50977"/>
    </source>
</evidence>
<dbReference type="Gene3D" id="1.10.357.10">
    <property type="entry name" value="Tetracycline Repressor, domain 2"/>
    <property type="match status" value="1"/>
</dbReference>
<dbReference type="InterPro" id="IPR001647">
    <property type="entry name" value="HTH_TetR"/>
</dbReference>
<keyword evidence="1" id="KW-0805">Transcription regulation</keyword>
<protein>
    <submittedName>
        <fullName evidence="6">TetR/AcrR family transcriptional regulator</fullName>
    </submittedName>
</protein>
<evidence type="ECO:0000313" key="6">
    <source>
        <dbReference type="EMBL" id="MCF2515011.1"/>
    </source>
</evidence>
<comment type="caution">
    <text evidence="6">The sequence shown here is derived from an EMBL/GenBank/DDBJ whole genome shotgun (WGS) entry which is preliminary data.</text>
</comment>
<evidence type="ECO:0000313" key="7">
    <source>
        <dbReference type="Proteomes" id="UP001139410"/>
    </source>
</evidence>
<dbReference type="Gene3D" id="1.10.10.60">
    <property type="entry name" value="Homeodomain-like"/>
    <property type="match status" value="1"/>
</dbReference>
<keyword evidence="7" id="KW-1185">Reference proteome</keyword>
<dbReference type="PROSITE" id="PS01081">
    <property type="entry name" value="HTH_TETR_1"/>
    <property type="match status" value="1"/>
</dbReference>
<dbReference type="InterPro" id="IPR036271">
    <property type="entry name" value="Tet_transcr_reg_TetR-rel_C_sf"/>
</dbReference>
<organism evidence="6 7">
    <name type="scientific">Sphingomonas cremea</name>
    <dbReference type="NCBI Taxonomy" id="2904799"/>
    <lineage>
        <taxon>Bacteria</taxon>
        <taxon>Pseudomonadati</taxon>
        <taxon>Pseudomonadota</taxon>
        <taxon>Alphaproteobacteria</taxon>
        <taxon>Sphingomonadales</taxon>
        <taxon>Sphingomonadaceae</taxon>
        <taxon>Sphingomonas</taxon>
    </lineage>
</organism>
<reference evidence="6" key="1">
    <citation type="submission" date="2022-01" db="EMBL/GenBank/DDBJ databases">
        <authorList>
            <person name="Jo J.-H."/>
            <person name="Im W.-T."/>
        </authorList>
    </citation>
    <scope>NUCLEOTIDE SEQUENCE</scope>
    <source>
        <strain evidence="6">G124</strain>
    </source>
</reference>
<evidence type="ECO:0000256" key="3">
    <source>
        <dbReference type="ARBA" id="ARBA00023163"/>
    </source>
</evidence>
<feature type="domain" description="HTH tetR-type" evidence="5">
    <location>
        <begin position="37"/>
        <end position="97"/>
    </location>
</feature>
<evidence type="ECO:0000256" key="4">
    <source>
        <dbReference type="PROSITE-ProRule" id="PRU00335"/>
    </source>
</evidence>
<dbReference type="RefSeq" id="WP_235067512.1">
    <property type="nucleotide sequence ID" value="NZ_JAKFGM010000002.1"/>
</dbReference>
<name>A0A9X1QK07_9SPHN</name>
<dbReference type="GO" id="GO:0003700">
    <property type="term" value="F:DNA-binding transcription factor activity"/>
    <property type="evidence" value="ECO:0007669"/>
    <property type="project" value="TreeGrafter"/>
</dbReference>
<keyword evidence="2 4" id="KW-0238">DNA-binding</keyword>
<evidence type="ECO:0000256" key="1">
    <source>
        <dbReference type="ARBA" id="ARBA00023015"/>
    </source>
</evidence>
<dbReference type="Pfam" id="PF00440">
    <property type="entry name" value="TetR_N"/>
    <property type="match status" value="1"/>
</dbReference>
<dbReference type="SUPFAM" id="SSF46689">
    <property type="entry name" value="Homeodomain-like"/>
    <property type="match status" value="1"/>
</dbReference>
<feature type="DNA-binding region" description="H-T-H motif" evidence="4">
    <location>
        <begin position="60"/>
        <end position="79"/>
    </location>
</feature>
<evidence type="ECO:0000256" key="2">
    <source>
        <dbReference type="ARBA" id="ARBA00023125"/>
    </source>
</evidence>
<dbReference type="AlphaFoldDB" id="A0A9X1QK07"/>
<sequence length="222" mass="24234">MGAVVDKAGHGAVAIVTVDQPSSQASRGKAPRTARGEKTLRKILDAALAEFGQRGFHESSIVGITSRAKVALGTFYTYFDSKEAVFAALVQDMSRQVRDYVYPLLEGSTDGIDRERRGLAAYLRFVVDNKEVYRIIDEAEFVDPSGFRTHYETAASRIASRLADATAKGEIRDDGELANEVRAWAIMGINVFLGLRFGVWAAEDPDQVAAHANALLRKGLEP</sequence>
<dbReference type="PANTHER" id="PTHR30055:SF234">
    <property type="entry name" value="HTH-TYPE TRANSCRIPTIONAL REGULATOR BETI"/>
    <property type="match status" value="1"/>
</dbReference>
<dbReference type="GO" id="GO:0000976">
    <property type="term" value="F:transcription cis-regulatory region binding"/>
    <property type="evidence" value="ECO:0007669"/>
    <property type="project" value="TreeGrafter"/>
</dbReference>
<proteinExistence type="predicted"/>
<dbReference type="PRINTS" id="PR00455">
    <property type="entry name" value="HTHTETR"/>
</dbReference>
<keyword evidence="3" id="KW-0804">Transcription</keyword>
<dbReference type="InterPro" id="IPR050109">
    <property type="entry name" value="HTH-type_TetR-like_transc_reg"/>
</dbReference>
<dbReference type="Proteomes" id="UP001139410">
    <property type="component" value="Unassembled WGS sequence"/>
</dbReference>
<dbReference type="PANTHER" id="PTHR30055">
    <property type="entry name" value="HTH-TYPE TRANSCRIPTIONAL REGULATOR RUTR"/>
    <property type="match status" value="1"/>
</dbReference>
<dbReference type="EMBL" id="JAKFGM010000002">
    <property type="protein sequence ID" value="MCF2515011.1"/>
    <property type="molecule type" value="Genomic_DNA"/>
</dbReference>
<dbReference type="InterPro" id="IPR023772">
    <property type="entry name" value="DNA-bd_HTH_TetR-type_CS"/>
</dbReference>
<accession>A0A9X1QK07</accession>
<dbReference type="SUPFAM" id="SSF48498">
    <property type="entry name" value="Tetracyclin repressor-like, C-terminal domain"/>
    <property type="match status" value="1"/>
</dbReference>
<gene>
    <name evidence="6" type="ORF">LVY65_08025</name>
</gene>
<dbReference type="InterPro" id="IPR009057">
    <property type="entry name" value="Homeodomain-like_sf"/>
</dbReference>